<dbReference type="Proteomes" id="UP001255416">
    <property type="component" value="Unassembled WGS sequence"/>
</dbReference>
<protein>
    <submittedName>
        <fullName evidence="8">ABC transporter permease</fullName>
    </submittedName>
</protein>
<feature type="domain" description="ABC3 transporter permease C-terminal" evidence="7">
    <location>
        <begin position="272"/>
        <end position="391"/>
    </location>
</feature>
<keyword evidence="4 6" id="KW-1133">Transmembrane helix</keyword>
<dbReference type="RefSeq" id="WP_316780326.1">
    <property type="nucleotide sequence ID" value="NZ_JASMWN010000019.1"/>
</dbReference>
<comment type="caution">
    <text evidence="8">The sequence shown here is derived from an EMBL/GenBank/DDBJ whole genome shotgun (WGS) entry which is preliminary data.</text>
</comment>
<dbReference type="InterPro" id="IPR051125">
    <property type="entry name" value="ABC-4/HrtB_transporter"/>
</dbReference>
<dbReference type="InterPro" id="IPR003838">
    <property type="entry name" value="ABC3_permease_C"/>
</dbReference>
<feature type="transmembrane region" description="Helical" evidence="6">
    <location>
        <begin position="267"/>
        <end position="289"/>
    </location>
</feature>
<proteinExistence type="predicted"/>
<name>A0ABU3VIJ9_9RHOB</name>
<evidence type="ECO:0000256" key="6">
    <source>
        <dbReference type="SAM" id="Phobius"/>
    </source>
</evidence>
<sequence>MPSSIRQIIAMSRAALLSLPRRLAISLSMIASIMLVVCVLSAFLATARGFEVALQSAGSPDVAVILGSGARHEGHSEISADTIRALIAIGGDIGVVRESSNAPLISRELVVPVEYRSGDDAAGETLALRGMDSTGPGIRQGVTLSSGHFATSGSREIVVGDQLAASYPGFGIGDQVRLGPVAWTVAGHFSARGSAFESEIWADLDTVRGAFNRAGEVQSLRLRLVYPNAIDTLRQAADSLPDTQLRIISEADLYAGQSEGTAQLIRLFGWPIALLMAAGAVAGALNTMMSSLSDRTVEIATVRALGFSRLSALLATWLEAMLLATVGVGLGLAVSWFGLNGWQASTLGANDARMAFQLVVDADVMVMAGLVGITIGAIGGLLPALAAARLPITAALRARG</sequence>
<evidence type="ECO:0000256" key="5">
    <source>
        <dbReference type="ARBA" id="ARBA00023136"/>
    </source>
</evidence>
<evidence type="ECO:0000313" key="9">
    <source>
        <dbReference type="Proteomes" id="UP001255416"/>
    </source>
</evidence>
<reference evidence="9" key="1">
    <citation type="submission" date="2023-05" db="EMBL/GenBank/DDBJ databases">
        <title>Sedimentitalea sp. nov. JM2-8.</title>
        <authorList>
            <person name="Huang J."/>
        </authorList>
    </citation>
    <scope>NUCLEOTIDE SEQUENCE [LARGE SCALE GENOMIC DNA]</scope>
    <source>
        <strain evidence="9">KHS03</strain>
    </source>
</reference>
<evidence type="ECO:0000256" key="3">
    <source>
        <dbReference type="ARBA" id="ARBA00022692"/>
    </source>
</evidence>
<evidence type="ECO:0000256" key="4">
    <source>
        <dbReference type="ARBA" id="ARBA00022989"/>
    </source>
</evidence>
<keyword evidence="2" id="KW-1003">Cell membrane</keyword>
<evidence type="ECO:0000256" key="1">
    <source>
        <dbReference type="ARBA" id="ARBA00004651"/>
    </source>
</evidence>
<keyword evidence="3 6" id="KW-0812">Transmembrane</keyword>
<evidence type="ECO:0000313" key="8">
    <source>
        <dbReference type="EMBL" id="MDU9006017.1"/>
    </source>
</evidence>
<organism evidence="8 9">
    <name type="scientific">Sedimentitalea todarodis</name>
    <dbReference type="NCBI Taxonomy" id="1631240"/>
    <lineage>
        <taxon>Bacteria</taxon>
        <taxon>Pseudomonadati</taxon>
        <taxon>Pseudomonadota</taxon>
        <taxon>Alphaproteobacteria</taxon>
        <taxon>Rhodobacterales</taxon>
        <taxon>Paracoccaceae</taxon>
        <taxon>Sedimentitalea</taxon>
    </lineage>
</organism>
<dbReference type="Pfam" id="PF02687">
    <property type="entry name" value="FtsX"/>
    <property type="match status" value="1"/>
</dbReference>
<dbReference type="PANTHER" id="PTHR43738:SF3">
    <property type="entry name" value="ABC TRANSPORTER PERMEASE"/>
    <property type="match status" value="1"/>
</dbReference>
<accession>A0ABU3VIJ9</accession>
<keyword evidence="5 6" id="KW-0472">Membrane</keyword>
<evidence type="ECO:0000256" key="2">
    <source>
        <dbReference type="ARBA" id="ARBA00022475"/>
    </source>
</evidence>
<feature type="transmembrane region" description="Helical" evidence="6">
    <location>
        <begin position="310"/>
        <end position="337"/>
    </location>
</feature>
<comment type="subcellular location">
    <subcellularLocation>
        <location evidence="1">Cell membrane</location>
        <topology evidence="1">Multi-pass membrane protein</topology>
    </subcellularLocation>
</comment>
<dbReference type="EMBL" id="JASMWN010000019">
    <property type="protein sequence ID" value="MDU9006017.1"/>
    <property type="molecule type" value="Genomic_DNA"/>
</dbReference>
<dbReference type="PANTHER" id="PTHR43738">
    <property type="entry name" value="ABC TRANSPORTER, MEMBRANE PROTEIN"/>
    <property type="match status" value="1"/>
</dbReference>
<gene>
    <name evidence="8" type="ORF">QO231_19475</name>
</gene>
<feature type="transmembrane region" description="Helical" evidence="6">
    <location>
        <begin position="364"/>
        <end position="388"/>
    </location>
</feature>
<keyword evidence="9" id="KW-1185">Reference proteome</keyword>
<evidence type="ECO:0000259" key="7">
    <source>
        <dbReference type="Pfam" id="PF02687"/>
    </source>
</evidence>